<dbReference type="Proteomes" id="UP000565724">
    <property type="component" value="Unassembled WGS sequence"/>
</dbReference>
<feature type="domain" description="Isochorismatase-like" evidence="2">
    <location>
        <begin position="37"/>
        <end position="157"/>
    </location>
</feature>
<dbReference type="EMBL" id="JABMCI010000066">
    <property type="protein sequence ID" value="NUU18220.1"/>
    <property type="molecule type" value="Genomic_DNA"/>
</dbReference>
<evidence type="ECO:0000256" key="1">
    <source>
        <dbReference type="ARBA" id="ARBA00022801"/>
    </source>
</evidence>
<gene>
    <name evidence="3" type="ORF">HP550_13265</name>
</gene>
<reference evidence="3 4" key="1">
    <citation type="submission" date="2020-05" db="EMBL/GenBank/DDBJ databases">
        <title>Genome Sequencing of Type Strains.</title>
        <authorList>
            <person name="Lemaire J.F."/>
            <person name="Inderbitzin P."/>
            <person name="Gregorio O.A."/>
            <person name="Collins S.B."/>
            <person name="Wespe N."/>
            <person name="Knight-Connoni V."/>
        </authorList>
    </citation>
    <scope>NUCLEOTIDE SEQUENCE [LARGE SCALE GENOMIC DNA]</scope>
    <source>
        <strain evidence="3 4">ATCC 25174</strain>
    </source>
</reference>
<comment type="caution">
    <text evidence="3">The sequence shown here is derived from an EMBL/GenBank/DDBJ whole genome shotgun (WGS) entry which is preliminary data.</text>
</comment>
<evidence type="ECO:0000313" key="4">
    <source>
        <dbReference type="Proteomes" id="UP000565724"/>
    </source>
</evidence>
<dbReference type="Gene3D" id="3.40.50.850">
    <property type="entry name" value="Isochorismatase-like"/>
    <property type="match status" value="1"/>
</dbReference>
<dbReference type="InterPro" id="IPR036380">
    <property type="entry name" value="Isochorismatase-like_sf"/>
</dbReference>
<dbReference type="PANTHER" id="PTHR43540:SF9">
    <property type="entry name" value="FAMILY HYDROLASE, PUTATIVE (AFU_ORTHOLOGUE AFUA_2G08700)-RELATED"/>
    <property type="match status" value="1"/>
</dbReference>
<sequence length="179" mass="18441">MHVTGTTPYPWPFDGDLDGTRTALLVVLPAGDCVLAAPVEPLASAVRAAGGRVIVVRTTAPAPDSDAGPHPHGLPADLEMQAGGIDGFYASDLDLVLRTGRTRRLVVVGVGLETCVHSTLRDANDRGYECLLVVDACVPIDPSLVAASISSIEMSGGIFGAVGYSTDVVEALAPQPALR</sequence>
<accession>A0A7Y6DY95</accession>
<dbReference type="AlphaFoldDB" id="A0A7Y6DY95"/>
<dbReference type="PANTHER" id="PTHR43540">
    <property type="entry name" value="PEROXYUREIDOACRYLATE/UREIDOACRYLATE AMIDOHYDROLASE-RELATED"/>
    <property type="match status" value="1"/>
</dbReference>
<dbReference type="GO" id="GO:0016787">
    <property type="term" value="F:hydrolase activity"/>
    <property type="evidence" value="ECO:0007669"/>
    <property type="project" value="UniProtKB-KW"/>
</dbReference>
<dbReference type="SUPFAM" id="SSF52499">
    <property type="entry name" value="Isochorismatase-like hydrolases"/>
    <property type="match status" value="1"/>
</dbReference>
<organism evidence="3 4">
    <name type="scientific">Cellulomonas humilata</name>
    <dbReference type="NCBI Taxonomy" id="144055"/>
    <lineage>
        <taxon>Bacteria</taxon>
        <taxon>Bacillati</taxon>
        <taxon>Actinomycetota</taxon>
        <taxon>Actinomycetes</taxon>
        <taxon>Micrococcales</taxon>
        <taxon>Cellulomonadaceae</taxon>
        <taxon>Cellulomonas</taxon>
    </lineage>
</organism>
<name>A0A7Y6DY95_9CELL</name>
<dbReference type="InterPro" id="IPR000868">
    <property type="entry name" value="Isochorismatase-like_dom"/>
</dbReference>
<dbReference type="Pfam" id="PF00857">
    <property type="entry name" value="Isochorismatase"/>
    <property type="match status" value="1"/>
</dbReference>
<keyword evidence="1" id="KW-0378">Hydrolase</keyword>
<keyword evidence="4" id="KW-1185">Reference proteome</keyword>
<proteinExistence type="predicted"/>
<evidence type="ECO:0000313" key="3">
    <source>
        <dbReference type="EMBL" id="NUU18220.1"/>
    </source>
</evidence>
<evidence type="ECO:0000259" key="2">
    <source>
        <dbReference type="Pfam" id="PF00857"/>
    </source>
</evidence>
<protein>
    <submittedName>
        <fullName evidence="3">Isochorismatase family protein</fullName>
    </submittedName>
</protein>
<dbReference type="RefSeq" id="WP_175348132.1">
    <property type="nucleotide sequence ID" value="NZ_JABMCI010000066.1"/>
</dbReference>
<dbReference type="InterPro" id="IPR050272">
    <property type="entry name" value="Isochorismatase-like_hydrls"/>
</dbReference>